<dbReference type="RefSeq" id="WP_121013036.1">
    <property type="nucleotide sequence ID" value="NZ_RBXO01000003.1"/>
</dbReference>
<reference evidence="1 2" key="1">
    <citation type="submission" date="2018-10" db="EMBL/GenBank/DDBJ databases">
        <title>Sequencing the genomes of 1000 actinobacteria strains.</title>
        <authorList>
            <person name="Klenk H.-P."/>
        </authorList>
    </citation>
    <scope>NUCLEOTIDE SEQUENCE [LARGE SCALE GENOMIC DNA]</scope>
    <source>
        <strain evidence="1 2">DSM 43800</strain>
    </source>
</reference>
<evidence type="ECO:0008006" key="3">
    <source>
        <dbReference type="Google" id="ProtNLM"/>
    </source>
</evidence>
<protein>
    <recommendedName>
        <fullName evidence="3">Helix-turn-helix protein</fullName>
    </recommendedName>
</protein>
<comment type="caution">
    <text evidence="1">The sequence shown here is derived from an EMBL/GenBank/DDBJ whole genome shotgun (WGS) entry which is preliminary data.</text>
</comment>
<dbReference type="AlphaFoldDB" id="A0A495VIU3"/>
<name>A0A495VIU3_9PSEU</name>
<organism evidence="1 2">
    <name type="scientific">Saccharothrix australiensis</name>
    <dbReference type="NCBI Taxonomy" id="2072"/>
    <lineage>
        <taxon>Bacteria</taxon>
        <taxon>Bacillati</taxon>
        <taxon>Actinomycetota</taxon>
        <taxon>Actinomycetes</taxon>
        <taxon>Pseudonocardiales</taxon>
        <taxon>Pseudonocardiaceae</taxon>
        <taxon>Saccharothrix</taxon>
    </lineage>
</organism>
<keyword evidence="2" id="KW-1185">Reference proteome</keyword>
<dbReference type="Proteomes" id="UP000282084">
    <property type="component" value="Unassembled WGS sequence"/>
</dbReference>
<evidence type="ECO:0000313" key="1">
    <source>
        <dbReference type="EMBL" id="RKT49299.1"/>
    </source>
</evidence>
<evidence type="ECO:0000313" key="2">
    <source>
        <dbReference type="Proteomes" id="UP000282084"/>
    </source>
</evidence>
<sequence>MIKARLRLLDTEAIAHHYGVAPGTIRRWASEDGWHAYGTRRTRTWDLSQAQASYDKRHPPEDPCT</sequence>
<dbReference type="OrthoDB" id="3623056at2"/>
<gene>
    <name evidence="1" type="ORF">C8E97_6795</name>
</gene>
<accession>A0A495VIU3</accession>
<dbReference type="EMBL" id="RBXO01000003">
    <property type="protein sequence ID" value="RKT49299.1"/>
    <property type="molecule type" value="Genomic_DNA"/>
</dbReference>
<proteinExistence type="predicted"/>